<keyword evidence="1" id="KW-0472">Membrane</keyword>
<dbReference type="GeneID" id="84650913"/>
<evidence type="ECO:0000313" key="2">
    <source>
        <dbReference type="EMBL" id="GEM51729.1"/>
    </source>
</evidence>
<evidence type="ECO:0000313" key="3">
    <source>
        <dbReference type="Proteomes" id="UP000321245"/>
    </source>
</evidence>
<proteinExistence type="predicted"/>
<dbReference type="Pfam" id="PF03929">
    <property type="entry name" value="PepSY_TM"/>
    <property type="match status" value="1"/>
</dbReference>
<name>A0A511NFY4_9FLAO</name>
<protein>
    <submittedName>
        <fullName evidence="2">Membrane protein</fullName>
    </submittedName>
</protein>
<dbReference type="InterPro" id="IPR005625">
    <property type="entry name" value="PepSY-ass_TM"/>
</dbReference>
<dbReference type="AlphaFoldDB" id="A0A511NFY4"/>
<dbReference type="OrthoDB" id="111691at2"/>
<keyword evidence="3" id="KW-1185">Reference proteome</keyword>
<sequence length="367" mass="42730">MKKFFIFLHKWLGLFTGIIIFIVAITGAIFCFQDELKDALFSYRKIEVSHQSFIQPSQIIQNVQKKNPKHQVLRVMYMDKNRSTVVMTKDDKKESYFIYVNPYSGQILHQENMKQDFFLVIQYIHMNLLLGEIGKNIIGFSTIIFIIIIISGLILWWPKKKKQTKNALTIKWSAKWKRVNYDLHNVLGFYAFSIAIIVALSGLAFSFKPVRNSYSQIVNLGKSYLNEEKGYVYHPTEILENNFSSVDKAYQYSLKNSPTAAMHWIYLPVPDKNPLAIRAYHKSLRYYSVDEYQFDSEEFQVSQLMDKDLSNGKKFSNAMYDIHTGQILGLLGKLLAFTSSLIVASLPITGFLIWRNKKRKYKKISVK</sequence>
<dbReference type="RefSeq" id="WP_019976308.1">
    <property type="nucleotide sequence ID" value="NZ_BJXC01000008.1"/>
</dbReference>
<feature type="transmembrane region" description="Helical" evidence="1">
    <location>
        <begin position="137"/>
        <end position="157"/>
    </location>
</feature>
<dbReference type="Proteomes" id="UP000321245">
    <property type="component" value="Unassembled WGS sequence"/>
</dbReference>
<accession>A0A511NFY4</accession>
<dbReference type="PANTHER" id="PTHR34219:SF3">
    <property type="entry name" value="BLL7967 PROTEIN"/>
    <property type="match status" value="1"/>
</dbReference>
<evidence type="ECO:0000256" key="1">
    <source>
        <dbReference type="SAM" id="Phobius"/>
    </source>
</evidence>
<gene>
    <name evidence="2" type="ORF">EB1_15190</name>
</gene>
<dbReference type="STRING" id="1218108.GCA_000382425_02834"/>
<feature type="transmembrane region" description="Helical" evidence="1">
    <location>
        <begin position="12"/>
        <end position="32"/>
    </location>
</feature>
<reference evidence="2 3" key="1">
    <citation type="submission" date="2019-07" db="EMBL/GenBank/DDBJ databases">
        <title>Whole genome shotgun sequence of Empedobacter brevis NBRC 14943.</title>
        <authorList>
            <person name="Hosoyama A."/>
            <person name="Uohara A."/>
            <person name="Ohji S."/>
            <person name="Ichikawa N."/>
        </authorList>
    </citation>
    <scope>NUCLEOTIDE SEQUENCE [LARGE SCALE GENOMIC DNA]</scope>
    <source>
        <strain evidence="2 3">NBRC 14943</strain>
    </source>
</reference>
<feature type="transmembrane region" description="Helical" evidence="1">
    <location>
        <begin position="334"/>
        <end position="354"/>
    </location>
</feature>
<keyword evidence="1" id="KW-1133">Transmembrane helix</keyword>
<organism evidence="2 3">
    <name type="scientific">Empedobacter brevis NBRC 14943 = ATCC 43319</name>
    <dbReference type="NCBI Taxonomy" id="1218108"/>
    <lineage>
        <taxon>Bacteria</taxon>
        <taxon>Pseudomonadati</taxon>
        <taxon>Bacteroidota</taxon>
        <taxon>Flavobacteriia</taxon>
        <taxon>Flavobacteriales</taxon>
        <taxon>Weeksellaceae</taxon>
        <taxon>Empedobacter</taxon>
    </lineage>
</organism>
<keyword evidence="1" id="KW-0812">Transmembrane</keyword>
<dbReference type="EMBL" id="BJXC01000008">
    <property type="protein sequence ID" value="GEM51729.1"/>
    <property type="molecule type" value="Genomic_DNA"/>
</dbReference>
<feature type="transmembrane region" description="Helical" evidence="1">
    <location>
        <begin position="187"/>
        <end position="207"/>
    </location>
</feature>
<comment type="caution">
    <text evidence="2">The sequence shown here is derived from an EMBL/GenBank/DDBJ whole genome shotgun (WGS) entry which is preliminary data.</text>
</comment>
<dbReference type="PANTHER" id="PTHR34219">
    <property type="entry name" value="IRON-REGULATED INNER MEMBRANE PROTEIN-RELATED"/>
    <property type="match status" value="1"/>
</dbReference>